<name>A0ABN3JTB4_9ACTN</name>
<evidence type="ECO:0000313" key="4">
    <source>
        <dbReference type="Proteomes" id="UP001500460"/>
    </source>
</evidence>
<feature type="domain" description="Histidine kinase/HSP90-like ATPase" evidence="2">
    <location>
        <begin position="42"/>
        <end position="140"/>
    </location>
</feature>
<dbReference type="PANTHER" id="PTHR35526">
    <property type="entry name" value="ANTI-SIGMA-F FACTOR RSBW-RELATED"/>
    <property type="match status" value="1"/>
</dbReference>
<keyword evidence="1" id="KW-0418">Kinase</keyword>
<keyword evidence="1" id="KW-0723">Serine/threonine-protein kinase</keyword>
<dbReference type="Proteomes" id="UP001500460">
    <property type="component" value="Unassembled WGS sequence"/>
</dbReference>
<keyword evidence="3" id="KW-0547">Nucleotide-binding</keyword>
<dbReference type="Gene3D" id="3.30.565.10">
    <property type="entry name" value="Histidine kinase-like ATPase, C-terminal domain"/>
    <property type="match status" value="2"/>
</dbReference>
<dbReference type="PANTHER" id="PTHR35526:SF3">
    <property type="entry name" value="ANTI-SIGMA-F FACTOR RSBW"/>
    <property type="match status" value="1"/>
</dbReference>
<accession>A0ABN3JTB4</accession>
<dbReference type="SUPFAM" id="SSF55874">
    <property type="entry name" value="ATPase domain of HSP90 chaperone/DNA topoisomerase II/histidine kinase"/>
    <property type="match status" value="2"/>
</dbReference>
<dbReference type="EMBL" id="BAAATK010000018">
    <property type="protein sequence ID" value="GAA2439640.1"/>
    <property type="molecule type" value="Genomic_DNA"/>
</dbReference>
<keyword evidence="1" id="KW-0808">Transferase</keyword>
<dbReference type="CDD" id="cd16936">
    <property type="entry name" value="HATPase_RsbW-like"/>
    <property type="match status" value="1"/>
</dbReference>
<sequence>MTLPVLTRQEGIRTAIEVSIERRPAPDAGSLSERDAVWPQRLRRIARAALTYWGRPDLIDNAELLLTELVTNALRHGHGRTIGLRMYLSGGRFRIEVQDASPDRPELRYACPTDESGRGLFLVDALAEAWGVSDDGTTTWCTLPLTEGPSDMEPAAVTAPVLREALLHLPTNPSAVAAARISGRTRLTMLDWPGNVHAAIDVLGCLVDNAVKYGLTPGKTGQKLSARLGVTETHELVIDVTDPNPNFPNFTDATDGTLGRGLWKARELGSQLSWFVAPDFEGKTVRAVIKPGEADR</sequence>
<keyword evidence="3" id="KW-0067">ATP-binding</keyword>
<keyword evidence="4" id="KW-1185">Reference proteome</keyword>
<organism evidence="3 4">
    <name type="scientific">Streptomyces glaucus</name>
    <dbReference type="NCBI Taxonomy" id="284029"/>
    <lineage>
        <taxon>Bacteria</taxon>
        <taxon>Bacillati</taxon>
        <taxon>Actinomycetota</taxon>
        <taxon>Actinomycetes</taxon>
        <taxon>Kitasatosporales</taxon>
        <taxon>Streptomycetaceae</taxon>
        <taxon>Streptomyces</taxon>
    </lineage>
</organism>
<dbReference type="InterPro" id="IPR003594">
    <property type="entry name" value="HATPase_dom"/>
</dbReference>
<dbReference type="Pfam" id="PF13581">
    <property type="entry name" value="HATPase_c_2"/>
    <property type="match status" value="1"/>
</dbReference>
<reference evidence="3 4" key="1">
    <citation type="journal article" date="2019" name="Int. J. Syst. Evol. Microbiol.">
        <title>The Global Catalogue of Microorganisms (GCM) 10K type strain sequencing project: providing services to taxonomists for standard genome sequencing and annotation.</title>
        <authorList>
            <consortium name="The Broad Institute Genomics Platform"/>
            <consortium name="The Broad Institute Genome Sequencing Center for Infectious Disease"/>
            <person name="Wu L."/>
            <person name="Ma J."/>
        </authorList>
    </citation>
    <scope>NUCLEOTIDE SEQUENCE [LARGE SCALE GENOMIC DNA]</scope>
    <source>
        <strain evidence="3 4">JCM 6922</strain>
    </source>
</reference>
<gene>
    <name evidence="3" type="ORF">GCM10010421_32370</name>
</gene>
<proteinExistence type="predicted"/>
<comment type="caution">
    <text evidence="3">The sequence shown here is derived from an EMBL/GenBank/DDBJ whole genome shotgun (WGS) entry which is preliminary data.</text>
</comment>
<protein>
    <submittedName>
        <fullName evidence="3">ATP-binding protein</fullName>
    </submittedName>
</protein>
<evidence type="ECO:0000313" key="3">
    <source>
        <dbReference type="EMBL" id="GAA2439640.1"/>
    </source>
</evidence>
<evidence type="ECO:0000256" key="1">
    <source>
        <dbReference type="ARBA" id="ARBA00022527"/>
    </source>
</evidence>
<dbReference type="InterPro" id="IPR036890">
    <property type="entry name" value="HATPase_C_sf"/>
</dbReference>
<dbReference type="InterPro" id="IPR050267">
    <property type="entry name" value="Anti-sigma-factor_SerPK"/>
</dbReference>
<evidence type="ECO:0000259" key="2">
    <source>
        <dbReference type="Pfam" id="PF13581"/>
    </source>
</evidence>
<dbReference type="GO" id="GO:0005524">
    <property type="term" value="F:ATP binding"/>
    <property type="evidence" value="ECO:0007669"/>
    <property type="project" value="UniProtKB-KW"/>
</dbReference>